<keyword evidence="2" id="KW-1185">Reference proteome</keyword>
<organism evidence="1 2">
    <name type="scientific">Chryseobacterium salivictor</name>
    <dbReference type="NCBI Taxonomy" id="2547600"/>
    <lineage>
        <taxon>Bacteria</taxon>
        <taxon>Pseudomonadati</taxon>
        <taxon>Bacteroidota</taxon>
        <taxon>Flavobacteriia</taxon>
        <taxon>Flavobacteriales</taxon>
        <taxon>Weeksellaceae</taxon>
        <taxon>Chryseobacterium group</taxon>
        <taxon>Chryseobacterium</taxon>
    </lineage>
</organism>
<evidence type="ECO:0000313" key="1">
    <source>
        <dbReference type="EMBL" id="QBO58081.1"/>
    </source>
</evidence>
<accession>A0A4P6ZES6</accession>
<evidence type="ECO:0000313" key="2">
    <source>
        <dbReference type="Proteomes" id="UP000294419"/>
    </source>
</evidence>
<dbReference type="KEGG" id="csal:NBC122_01254"/>
<sequence>MIYLPGLFRETTIDFCMFFYEEDPARHTFPENT</sequence>
<gene>
    <name evidence="1" type="ORF">NBC122_01254</name>
</gene>
<reference evidence="1 2" key="1">
    <citation type="submission" date="2019-03" db="EMBL/GenBank/DDBJ databases">
        <authorList>
            <person name="Kim H."/>
            <person name="Yu S.-M."/>
        </authorList>
    </citation>
    <scope>NUCLEOTIDE SEQUENCE [LARGE SCALE GENOMIC DNA]</scope>
    <source>
        <strain evidence="1 2">NBC122</strain>
    </source>
</reference>
<name>A0A4P6ZES6_9FLAO</name>
<proteinExistence type="predicted"/>
<dbReference type="AlphaFoldDB" id="A0A4P6ZES6"/>
<dbReference type="EMBL" id="CP037954">
    <property type="protein sequence ID" value="QBO58081.1"/>
    <property type="molecule type" value="Genomic_DNA"/>
</dbReference>
<protein>
    <submittedName>
        <fullName evidence="1">Uncharacterized protein</fullName>
    </submittedName>
</protein>
<dbReference type="Proteomes" id="UP000294419">
    <property type="component" value="Chromosome"/>
</dbReference>